<dbReference type="EMBL" id="BMMK01000018">
    <property type="protein sequence ID" value="GGM64354.1"/>
    <property type="molecule type" value="Genomic_DNA"/>
</dbReference>
<evidence type="ECO:0000256" key="1">
    <source>
        <dbReference type="SAM" id="MobiDB-lite"/>
    </source>
</evidence>
<evidence type="ECO:0000313" key="2">
    <source>
        <dbReference type="EMBL" id="GGM64354.1"/>
    </source>
</evidence>
<sequence length="101" mass="11000">MSFRAVFSHVMSLRTCQEETPQRHLVTRKTGPREVHALRQMAVPLVESSELAKRVGDEGNQSKGESQKSGGDDHPTEGALVGYITSPRAARCNQSVADSHA</sequence>
<evidence type="ECO:0000313" key="3">
    <source>
        <dbReference type="Proteomes" id="UP000637578"/>
    </source>
</evidence>
<gene>
    <name evidence="2" type="ORF">GCM10012275_38670</name>
</gene>
<organism evidence="2 3">
    <name type="scientific">Longimycelium tulufanense</name>
    <dbReference type="NCBI Taxonomy" id="907463"/>
    <lineage>
        <taxon>Bacteria</taxon>
        <taxon>Bacillati</taxon>
        <taxon>Actinomycetota</taxon>
        <taxon>Actinomycetes</taxon>
        <taxon>Pseudonocardiales</taxon>
        <taxon>Pseudonocardiaceae</taxon>
        <taxon>Longimycelium</taxon>
    </lineage>
</organism>
<feature type="region of interest" description="Disordered" evidence="1">
    <location>
        <begin position="46"/>
        <end position="86"/>
    </location>
</feature>
<keyword evidence="3" id="KW-1185">Reference proteome</keyword>
<protein>
    <submittedName>
        <fullName evidence="2">Uncharacterized protein</fullName>
    </submittedName>
</protein>
<reference evidence="2" key="1">
    <citation type="journal article" date="2014" name="Int. J. Syst. Evol. Microbiol.">
        <title>Complete genome sequence of Corynebacterium casei LMG S-19264T (=DSM 44701T), isolated from a smear-ripened cheese.</title>
        <authorList>
            <consortium name="US DOE Joint Genome Institute (JGI-PGF)"/>
            <person name="Walter F."/>
            <person name="Albersmeier A."/>
            <person name="Kalinowski J."/>
            <person name="Ruckert C."/>
        </authorList>
    </citation>
    <scope>NUCLEOTIDE SEQUENCE</scope>
    <source>
        <strain evidence="2">CGMCC 4.5737</strain>
    </source>
</reference>
<name>A0A8J3FVK4_9PSEU</name>
<proteinExistence type="predicted"/>
<feature type="compositionally biased region" description="Polar residues" evidence="1">
    <location>
        <begin position="59"/>
        <end position="69"/>
    </location>
</feature>
<dbReference type="Proteomes" id="UP000637578">
    <property type="component" value="Unassembled WGS sequence"/>
</dbReference>
<reference evidence="2" key="2">
    <citation type="submission" date="2020-09" db="EMBL/GenBank/DDBJ databases">
        <authorList>
            <person name="Sun Q."/>
            <person name="Zhou Y."/>
        </authorList>
    </citation>
    <scope>NUCLEOTIDE SEQUENCE</scope>
    <source>
        <strain evidence="2">CGMCC 4.5737</strain>
    </source>
</reference>
<comment type="caution">
    <text evidence="2">The sequence shown here is derived from an EMBL/GenBank/DDBJ whole genome shotgun (WGS) entry which is preliminary data.</text>
</comment>
<dbReference type="AlphaFoldDB" id="A0A8J3FVK4"/>
<accession>A0A8J3FVK4</accession>